<evidence type="ECO:0000256" key="1">
    <source>
        <dbReference type="ARBA" id="ARBA00004429"/>
    </source>
</evidence>
<dbReference type="GO" id="GO:0005886">
    <property type="term" value="C:plasma membrane"/>
    <property type="evidence" value="ECO:0007669"/>
    <property type="project" value="UniProtKB-SubCell"/>
</dbReference>
<keyword evidence="7 9" id="KW-0472">Membrane</keyword>
<dbReference type="EMBL" id="AONG01000017">
    <property type="protein sequence ID" value="KIQ68117.1"/>
    <property type="molecule type" value="Genomic_DNA"/>
</dbReference>
<comment type="subunit">
    <text evidence="9">The complex comprises the extracytoplasmic solute receptor protein and the two transmembrane proteins.</text>
</comment>
<feature type="transmembrane region" description="Helical" evidence="9">
    <location>
        <begin position="57"/>
        <end position="79"/>
    </location>
</feature>
<evidence type="ECO:0000259" key="10">
    <source>
        <dbReference type="Pfam" id="PF04290"/>
    </source>
</evidence>
<keyword evidence="5 9" id="KW-0812">Transmembrane</keyword>
<dbReference type="PANTHER" id="PTHR35011">
    <property type="entry name" value="2,3-DIKETO-L-GULONATE TRAP TRANSPORTER SMALL PERMEASE PROTEIN YIAM"/>
    <property type="match status" value="1"/>
</dbReference>
<dbReference type="GO" id="GO:0022857">
    <property type="term" value="F:transmembrane transporter activity"/>
    <property type="evidence" value="ECO:0007669"/>
    <property type="project" value="UniProtKB-UniRule"/>
</dbReference>
<evidence type="ECO:0000313" key="11">
    <source>
        <dbReference type="EMBL" id="KIQ68117.1"/>
    </source>
</evidence>
<dbReference type="PANTHER" id="PTHR35011:SF4">
    <property type="entry name" value="SLL1102 PROTEIN"/>
    <property type="match status" value="1"/>
</dbReference>
<evidence type="ECO:0000256" key="6">
    <source>
        <dbReference type="ARBA" id="ARBA00022989"/>
    </source>
</evidence>
<feature type="transmembrane region" description="Helical" evidence="9">
    <location>
        <begin position="150"/>
        <end position="169"/>
    </location>
</feature>
<keyword evidence="2 9" id="KW-0813">Transport</keyword>
<comment type="subcellular location">
    <subcellularLocation>
        <location evidence="1 9">Cell inner membrane</location>
        <topology evidence="1 9">Multi-pass membrane protein</topology>
    </subcellularLocation>
</comment>
<feature type="domain" description="Tripartite ATP-independent periplasmic transporters DctQ component" evidence="10">
    <location>
        <begin position="37"/>
        <end position="176"/>
    </location>
</feature>
<dbReference type="AlphaFoldDB" id="A0A0D0Q6Q2"/>
<name>A0A0D0Q6Q2_9RHOB</name>
<comment type="caution">
    <text evidence="11">The sequence shown here is derived from an EMBL/GenBank/DDBJ whole genome shotgun (WGS) entry which is preliminary data.</text>
</comment>
<keyword evidence="3" id="KW-1003">Cell membrane</keyword>
<gene>
    <name evidence="11" type="ORF">Wenmar_03332</name>
</gene>
<dbReference type="InterPro" id="IPR007387">
    <property type="entry name" value="TRAP_DctQ"/>
</dbReference>
<reference evidence="11 12" key="1">
    <citation type="submission" date="2013-01" db="EMBL/GenBank/DDBJ databases">
        <authorList>
            <person name="Fiebig A."/>
            <person name="Goeker M."/>
            <person name="Klenk H.-P.P."/>
        </authorList>
    </citation>
    <scope>NUCLEOTIDE SEQUENCE [LARGE SCALE GENOMIC DNA]</scope>
    <source>
        <strain evidence="11 12">DSM 24838</strain>
    </source>
</reference>
<proteinExistence type="inferred from homology"/>
<dbReference type="RefSeq" id="WP_018302520.1">
    <property type="nucleotide sequence ID" value="NZ_KB902285.1"/>
</dbReference>
<feature type="transmembrane region" description="Helical" evidence="9">
    <location>
        <begin position="100"/>
        <end position="121"/>
    </location>
</feature>
<dbReference type="OrthoDB" id="4250245at2"/>
<keyword evidence="12" id="KW-1185">Reference proteome</keyword>
<evidence type="ECO:0000313" key="12">
    <source>
        <dbReference type="Proteomes" id="UP000035100"/>
    </source>
</evidence>
<keyword evidence="4 9" id="KW-0997">Cell inner membrane</keyword>
<keyword evidence="6 9" id="KW-1133">Transmembrane helix</keyword>
<evidence type="ECO:0000256" key="2">
    <source>
        <dbReference type="ARBA" id="ARBA00022448"/>
    </source>
</evidence>
<dbReference type="STRING" id="1123501.Wenmar_03332"/>
<dbReference type="Pfam" id="PF04290">
    <property type="entry name" value="DctQ"/>
    <property type="match status" value="1"/>
</dbReference>
<comment type="similarity">
    <text evidence="8 9">Belongs to the TRAP transporter small permease family.</text>
</comment>
<evidence type="ECO:0000256" key="3">
    <source>
        <dbReference type="ARBA" id="ARBA00022475"/>
    </source>
</evidence>
<dbReference type="Proteomes" id="UP000035100">
    <property type="component" value="Unassembled WGS sequence"/>
</dbReference>
<organism evidence="11 12">
    <name type="scientific">Wenxinia marina DSM 24838</name>
    <dbReference type="NCBI Taxonomy" id="1123501"/>
    <lineage>
        <taxon>Bacteria</taxon>
        <taxon>Pseudomonadati</taxon>
        <taxon>Pseudomonadota</taxon>
        <taxon>Alphaproteobacteria</taxon>
        <taxon>Rhodobacterales</taxon>
        <taxon>Roseobacteraceae</taxon>
        <taxon>Wenxinia</taxon>
    </lineage>
</organism>
<dbReference type="InterPro" id="IPR055348">
    <property type="entry name" value="DctQ"/>
</dbReference>
<dbReference type="eggNOG" id="COG3090">
    <property type="taxonomic scope" value="Bacteria"/>
</dbReference>
<evidence type="ECO:0000256" key="4">
    <source>
        <dbReference type="ARBA" id="ARBA00022519"/>
    </source>
</evidence>
<evidence type="ECO:0000256" key="7">
    <source>
        <dbReference type="ARBA" id="ARBA00023136"/>
    </source>
</evidence>
<evidence type="ECO:0000256" key="5">
    <source>
        <dbReference type="ARBA" id="ARBA00022692"/>
    </source>
</evidence>
<evidence type="ECO:0000256" key="9">
    <source>
        <dbReference type="RuleBase" id="RU369079"/>
    </source>
</evidence>
<accession>A0A0D0Q6Q2</accession>
<evidence type="ECO:0000256" key="8">
    <source>
        <dbReference type="ARBA" id="ARBA00038436"/>
    </source>
</evidence>
<feature type="transmembrane region" description="Helical" evidence="9">
    <location>
        <begin position="29"/>
        <end position="51"/>
    </location>
</feature>
<comment type="function">
    <text evidence="9">Part of the tripartite ATP-independent periplasmic (TRAP) transport system.</text>
</comment>
<sequence length="196" mass="21285">MDAEESSARDPVLVPQDPLSARLVPLGRVVSLAFLFITAITFLEVVLRYGFNSPTQWVHETTIALTAICFAFGGAYCLALDRHIRVVLIYDALSPAMRRWFDVAICVVGALACALMAWAAWSLAYKGFVSAGGQFRLETSGSAWNPPTPAIVKAVLFVTLCVMCAQFALQALRHLRRDPDDEPPKAVASAGNVEDV</sequence>
<protein>
    <recommendedName>
        <fullName evidence="9">TRAP transporter small permease protein</fullName>
    </recommendedName>
</protein>